<dbReference type="SUPFAM" id="SSF55826">
    <property type="entry name" value="YbaK/ProRS associated domain"/>
    <property type="match status" value="1"/>
</dbReference>
<reference evidence="3 4" key="1">
    <citation type="submission" date="2019-08" db="EMBL/GenBank/DDBJ databases">
        <title>In-depth cultivation of the pig gut microbiome towards novel bacterial diversity and tailored functional studies.</title>
        <authorList>
            <person name="Wylensek D."/>
            <person name="Hitch T.C.A."/>
            <person name="Clavel T."/>
        </authorList>
    </citation>
    <scope>NUCLEOTIDE SEQUENCE [LARGE SCALE GENOMIC DNA]</scope>
    <source>
        <strain evidence="3 4">SM-530-WT-4B</strain>
    </source>
</reference>
<dbReference type="InterPro" id="IPR040285">
    <property type="entry name" value="ProX/PRXD1"/>
</dbReference>
<proteinExistence type="inferred from homology"/>
<evidence type="ECO:0000313" key="3">
    <source>
        <dbReference type="EMBL" id="MST56470.1"/>
    </source>
</evidence>
<dbReference type="EMBL" id="VUNH01000012">
    <property type="protein sequence ID" value="MST56470.1"/>
    <property type="molecule type" value="Genomic_DNA"/>
</dbReference>
<dbReference type="RefSeq" id="WP_320634302.1">
    <property type="nucleotide sequence ID" value="NZ_JAXDZJ010000151.1"/>
</dbReference>
<organism evidence="3 4">
    <name type="scientific">Pyramidobacter porci</name>
    <dbReference type="NCBI Taxonomy" id="2605789"/>
    <lineage>
        <taxon>Bacteria</taxon>
        <taxon>Thermotogati</taxon>
        <taxon>Synergistota</taxon>
        <taxon>Synergistia</taxon>
        <taxon>Synergistales</taxon>
        <taxon>Dethiosulfovibrionaceae</taxon>
        <taxon>Pyramidobacter</taxon>
    </lineage>
</organism>
<accession>A0A6L5YEA6</accession>
<dbReference type="GO" id="GO:0004812">
    <property type="term" value="F:aminoacyl-tRNA ligase activity"/>
    <property type="evidence" value="ECO:0007669"/>
    <property type="project" value="UniProtKB-KW"/>
</dbReference>
<dbReference type="Pfam" id="PF04073">
    <property type="entry name" value="tRNA_edit"/>
    <property type="match status" value="1"/>
</dbReference>
<dbReference type="InterPro" id="IPR007214">
    <property type="entry name" value="YbaK/aa-tRNA-synth-assoc-dom"/>
</dbReference>
<evidence type="ECO:0000256" key="1">
    <source>
        <dbReference type="ARBA" id="ARBA00010201"/>
    </source>
</evidence>
<feature type="domain" description="YbaK/aminoacyl-tRNA synthetase-associated" evidence="2">
    <location>
        <begin position="22"/>
        <end position="147"/>
    </location>
</feature>
<protein>
    <submittedName>
        <fullName evidence="3">Prolyl-tRNA synthetase associated domain-containing protein</fullName>
    </submittedName>
</protein>
<keyword evidence="3" id="KW-0030">Aminoacyl-tRNA synthetase</keyword>
<keyword evidence="3" id="KW-0436">Ligase</keyword>
<comment type="similarity">
    <text evidence="1">Belongs to the PRORSD1 family.</text>
</comment>
<dbReference type="PANTHER" id="PTHR31423:SF3">
    <property type="entry name" value="PROLYL-TRNA SYNTHETASE ASSOCIATED DOMAIN-CONTAINING PROTEIN 1-RELATED"/>
    <property type="match status" value="1"/>
</dbReference>
<dbReference type="InterPro" id="IPR036754">
    <property type="entry name" value="YbaK/aa-tRNA-synt-asso_dom_sf"/>
</dbReference>
<dbReference type="AlphaFoldDB" id="A0A6L5YEA6"/>
<evidence type="ECO:0000259" key="2">
    <source>
        <dbReference type="Pfam" id="PF04073"/>
    </source>
</evidence>
<dbReference type="GO" id="GO:0002161">
    <property type="term" value="F:aminoacyl-tRNA deacylase activity"/>
    <property type="evidence" value="ECO:0007669"/>
    <property type="project" value="InterPro"/>
</dbReference>
<dbReference type="CDD" id="cd04335">
    <property type="entry name" value="PrdX_deacylase"/>
    <property type="match status" value="1"/>
</dbReference>
<dbReference type="PANTHER" id="PTHR31423">
    <property type="entry name" value="YBAK DOMAIN-CONTAINING PROTEIN"/>
    <property type="match status" value="1"/>
</dbReference>
<sequence>MNKREVMAMLDAEGIAYEKVEHDPVYTIDEMLALGLPHVEAIAKNLFVHDDKKQRYYLITVKEEKRVDLKDFKARFGTRRLSFASEEELNRILGLARGSVTPFGILNDEGRLVTVYFDDDFRGKKMGIHPNENTATVYVKTEDVARLITAHGNELNFARF</sequence>
<keyword evidence="4" id="KW-1185">Reference proteome</keyword>
<gene>
    <name evidence="3" type="ORF">FYJ74_10575</name>
</gene>
<comment type="caution">
    <text evidence="3">The sequence shown here is derived from an EMBL/GenBank/DDBJ whole genome shotgun (WGS) entry which is preliminary data.</text>
</comment>
<evidence type="ECO:0000313" key="4">
    <source>
        <dbReference type="Proteomes" id="UP000473699"/>
    </source>
</evidence>
<name>A0A6L5YEA6_9BACT</name>
<dbReference type="Gene3D" id="3.90.960.10">
    <property type="entry name" value="YbaK/aminoacyl-tRNA synthetase-associated domain"/>
    <property type="match status" value="1"/>
</dbReference>
<dbReference type="Proteomes" id="UP000473699">
    <property type="component" value="Unassembled WGS sequence"/>
</dbReference>